<dbReference type="AlphaFoldDB" id="A0A2T9WL96"/>
<dbReference type="Gene3D" id="3.30.310.10">
    <property type="entry name" value="TATA-Binding Protein"/>
    <property type="match status" value="2"/>
</dbReference>
<evidence type="ECO:0000256" key="1">
    <source>
        <dbReference type="ARBA" id="ARBA00005560"/>
    </source>
</evidence>
<proteinExistence type="inferred from homology"/>
<evidence type="ECO:0000256" key="2">
    <source>
        <dbReference type="ARBA" id="ARBA00022737"/>
    </source>
</evidence>
<evidence type="ECO:0000313" key="7">
    <source>
        <dbReference type="EMBL" id="PVU71701.1"/>
    </source>
</evidence>
<dbReference type="GO" id="GO:0003677">
    <property type="term" value="F:DNA binding"/>
    <property type="evidence" value="ECO:0007669"/>
    <property type="project" value="UniProtKB-KW"/>
</dbReference>
<reference evidence="6" key="3">
    <citation type="submission" date="2017-05" db="EMBL/GenBank/DDBJ databases">
        <authorList>
            <person name="Song R."/>
            <person name="Chenine A.L."/>
            <person name="Ruprecht R.M."/>
        </authorList>
    </citation>
    <scope>NUCLEOTIDE SEQUENCE</scope>
    <source>
        <strain evidence="6">SCGC AB-777_F03</strain>
        <strain evidence="7">SCGC AB-777_O03</strain>
    </source>
</reference>
<dbReference type="Proteomes" id="UP000245509">
    <property type="component" value="Unassembled WGS sequence"/>
</dbReference>
<evidence type="ECO:0000256" key="4">
    <source>
        <dbReference type="ARBA" id="ARBA00023163"/>
    </source>
</evidence>
<comment type="similarity">
    <text evidence="1">Belongs to the TBP family.</text>
</comment>
<dbReference type="EMBL" id="QEFP02000016">
    <property type="protein sequence ID" value="MCC5447227.1"/>
    <property type="molecule type" value="Genomic_DNA"/>
</dbReference>
<evidence type="ECO:0008006" key="9">
    <source>
        <dbReference type="Google" id="ProtNLM"/>
    </source>
</evidence>
<dbReference type="InterPro" id="IPR000814">
    <property type="entry name" value="TBP"/>
</dbReference>
<reference evidence="5" key="4">
    <citation type="submission" date="2021-11" db="EMBL/GenBank/DDBJ databases">
        <authorList>
            <person name="Munson-Mcgee J."/>
            <person name="Field E."/>
            <person name="Bateson M."/>
            <person name="Rooney C."/>
            <person name="Stepanauskas R."/>
            <person name="Young M."/>
        </authorList>
    </citation>
    <scope>NUCLEOTIDE SEQUENCE</scope>
    <source>
        <strain evidence="5">SCGC AB-777_F03</strain>
    </source>
</reference>
<dbReference type="SUPFAM" id="SSF55945">
    <property type="entry name" value="TATA-box binding protein-like"/>
    <property type="match status" value="2"/>
</dbReference>
<keyword evidence="2" id="KW-0677">Repeat</keyword>
<dbReference type="GO" id="GO:0006352">
    <property type="term" value="P:DNA-templated transcription initiation"/>
    <property type="evidence" value="ECO:0007669"/>
    <property type="project" value="InterPro"/>
</dbReference>
<dbReference type="Proteomes" id="UP000245908">
    <property type="component" value="Unassembled WGS sequence"/>
</dbReference>
<evidence type="ECO:0000313" key="5">
    <source>
        <dbReference type="EMBL" id="MCC5447227.1"/>
    </source>
</evidence>
<gene>
    <name evidence="5" type="ORF">DDW03_002315</name>
    <name evidence="6" type="ORF">DDW03_01635</name>
    <name evidence="7" type="ORF">DDW05_00155</name>
</gene>
<dbReference type="PANTHER" id="PTHR10126">
    <property type="entry name" value="TATA-BOX BINDING PROTEIN"/>
    <property type="match status" value="1"/>
</dbReference>
<accession>A0A2T9WL96</accession>
<evidence type="ECO:0000313" key="6">
    <source>
        <dbReference type="EMBL" id="PVU68598.1"/>
    </source>
</evidence>
<reference evidence="6 8" key="1">
    <citation type="journal article" date="2015" name="Appl. Environ. Microbiol.">
        <title>Nanoarchaeota, Their Sulfolobales Host, and Nanoarchaeota Virus Distribution across Yellowstone National Park Hot Springs.</title>
        <authorList>
            <person name="Munson-McGee J.H."/>
            <person name="Field E.K."/>
            <person name="Bateson M."/>
            <person name="Rooney C."/>
            <person name="Stepanauskas R."/>
            <person name="Young M.J."/>
        </authorList>
    </citation>
    <scope>NUCLEOTIDE SEQUENCE [LARGE SCALE GENOMIC DNA]</scope>
    <source>
        <strain evidence="6">SCGC AB-777_F03</strain>
        <strain evidence="7">SCGC AB-777_O03</strain>
    </source>
</reference>
<protein>
    <recommendedName>
        <fullName evidence="9">TATA-box-binding protein</fullName>
    </recommendedName>
</protein>
<name>A0A2T9WL96_NANST</name>
<dbReference type="PRINTS" id="PR00686">
    <property type="entry name" value="TIFACTORIID"/>
</dbReference>
<reference evidence="5" key="2">
    <citation type="submission" date="2017-05" db="EMBL/GenBank/DDBJ databases">
        <authorList>
            <person name="Munson-Mcgee J.H."/>
        </authorList>
    </citation>
    <scope>NUCLEOTIDE SEQUENCE</scope>
    <source>
        <strain evidence="5">SCGC AB-777_F03</strain>
    </source>
</reference>
<sequence>MVTWEISNAVVTIYFNVKLPLDKIANLIPYAQYDPETFPGLIIPLKEGGSKEENVKALVFNSGTINISGIKRLEDIEYVAEKLRELFKQIDIELPKNYKIKVQNIVVNGKFDYDNIDIVRLADEIPDSQYNPEAFPAVTVVFDVSENYRVKFNVFKNGKFVCPGLKGEFNSFDEIKKHVDYVLNSFQEKVIKKYVKK</sequence>
<dbReference type="InterPro" id="IPR012295">
    <property type="entry name" value="TBP_dom_sf"/>
</dbReference>
<dbReference type="EMBL" id="QEFH01000001">
    <property type="protein sequence ID" value="PVU71701.1"/>
    <property type="molecule type" value="Genomic_DNA"/>
</dbReference>
<dbReference type="EMBL" id="QEFP01000006">
    <property type="protein sequence ID" value="PVU68598.1"/>
    <property type="molecule type" value="Genomic_DNA"/>
</dbReference>
<organism evidence="6">
    <name type="scientific">Nanobsidianus stetteri</name>
    <dbReference type="NCBI Taxonomy" id="1294122"/>
    <lineage>
        <taxon>Archaea</taxon>
        <taxon>Nanobdellota</taxon>
        <taxon>Candidatus Nanoarchaeia</taxon>
        <taxon>Nanoarchaeales</taxon>
        <taxon>Nanopusillaceae</taxon>
        <taxon>Candidatus Nanobsidianus</taxon>
    </lineage>
</organism>
<keyword evidence="3" id="KW-0238">DNA-binding</keyword>
<keyword evidence="4" id="KW-0804">Transcription</keyword>
<evidence type="ECO:0000313" key="8">
    <source>
        <dbReference type="Proteomes" id="UP000245908"/>
    </source>
</evidence>
<dbReference type="Pfam" id="PF00352">
    <property type="entry name" value="TBP"/>
    <property type="match status" value="2"/>
</dbReference>
<comment type="caution">
    <text evidence="6">The sequence shown here is derived from an EMBL/GenBank/DDBJ whole genome shotgun (WGS) entry which is preliminary data.</text>
</comment>
<dbReference type="RefSeq" id="WP_228615452.1">
    <property type="nucleotide sequence ID" value="NZ_QEFP02000016.1"/>
</dbReference>
<evidence type="ECO:0000256" key="3">
    <source>
        <dbReference type="ARBA" id="ARBA00023125"/>
    </source>
</evidence>